<protein>
    <recommendedName>
        <fullName evidence="3">Hsp20/alpha crystallin family protein</fullName>
    </recommendedName>
</protein>
<name>A0A1C0AAN0_9FIRM</name>
<comment type="caution">
    <text evidence="1">The sequence shown here is derived from an EMBL/GenBank/DDBJ whole genome shotgun (WGS) entry which is preliminary data.</text>
</comment>
<evidence type="ECO:0008006" key="3">
    <source>
        <dbReference type="Google" id="ProtNLM"/>
    </source>
</evidence>
<dbReference type="InterPro" id="IPR008978">
    <property type="entry name" value="HSP20-like_chaperone"/>
</dbReference>
<reference evidence="2" key="1">
    <citation type="submission" date="2016-07" db="EMBL/GenBank/DDBJ databases">
        <authorList>
            <person name="Florea S."/>
            <person name="Webb J.S."/>
            <person name="Jaromczyk J."/>
            <person name="Schardl C.L."/>
        </authorList>
    </citation>
    <scope>NUCLEOTIDE SEQUENCE [LARGE SCALE GENOMIC DNA]</scope>
    <source>
        <strain evidence="2">Z6</strain>
    </source>
</reference>
<dbReference type="SUPFAM" id="SSF49764">
    <property type="entry name" value="HSP20-like chaperones"/>
    <property type="match status" value="1"/>
</dbReference>
<sequence>METKNWYPFSEINVLRDRINLFGDESMIEYSKMADPTVDIYEEEESLIIRISLGYIDLESIEISISEESIVIHSADRDCIIKSISLPTKVDDNKANIELKEGVIKIIVPVTN</sequence>
<dbReference type="RefSeq" id="WP_068717126.1">
    <property type="nucleotide sequence ID" value="NZ_LWDV01000008.1"/>
</dbReference>
<accession>A0A1C0AAN0</accession>
<dbReference type="EMBL" id="LWDV01000008">
    <property type="protein sequence ID" value="OCL27342.1"/>
    <property type="molecule type" value="Genomic_DNA"/>
</dbReference>
<keyword evidence="2" id="KW-1185">Reference proteome</keyword>
<dbReference type="Gene3D" id="2.60.40.790">
    <property type="match status" value="1"/>
</dbReference>
<gene>
    <name evidence="1" type="ORF">U472_07740</name>
</gene>
<reference evidence="1 2" key="2">
    <citation type="submission" date="2016-08" db="EMBL/GenBank/DDBJ databases">
        <title>Orenia metallireducens sp. nov. strain Z6, a Novel Metal-reducing Firmicute from the Deep Subsurface.</title>
        <authorList>
            <person name="Maxim B.I."/>
            <person name="Kenneth K."/>
            <person name="Flynn T.M."/>
            <person name="Oloughlin E.J."/>
            <person name="Locke R.A."/>
            <person name="Weber J.R."/>
            <person name="Egan S.M."/>
            <person name="Mackie R.I."/>
            <person name="Cann I.K."/>
        </authorList>
    </citation>
    <scope>NUCLEOTIDE SEQUENCE [LARGE SCALE GENOMIC DNA]</scope>
    <source>
        <strain evidence="1 2">Z6</strain>
    </source>
</reference>
<dbReference type="AlphaFoldDB" id="A0A1C0AAN0"/>
<proteinExistence type="predicted"/>
<dbReference type="Proteomes" id="UP000093514">
    <property type="component" value="Unassembled WGS sequence"/>
</dbReference>
<evidence type="ECO:0000313" key="1">
    <source>
        <dbReference type="EMBL" id="OCL27342.1"/>
    </source>
</evidence>
<organism evidence="1 2">
    <name type="scientific">Orenia metallireducens</name>
    <dbReference type="NCBI Taxonomy" id="1413210"/>
    <lineage>
        <taxon>Bacteria</taxon>
        <taxon>Bacillati</taxon>
        <taxon>Bacillota</taxon>
        <taxon>Clostridia</taxon>
        <taxon>Halanaerobiales</taxon>
        <taxon>Halobacteroidaceae</taxon>
        <taxon>Orenia</taxon>
    </lineage>
</organism>
<dbReference type="OrthoDB" id="9811615at2"/>
<evidence type="ECO:0000313" key="2">
    <source>
        <dbReference type="Proteomes" id="UP000093514"/>
    </source>
</evidence>